<feature type="region of interest" description="Disordered" evidence="1">
    <location>
        <begin position="1"/>
        <end position="163"/>
    </location>
</feature>
<dbReference type="EMBL" id="JAQQPM010000004">
    <property type="protein sequence ID" value="KAK2070603.1"/>
    <property type="molecule type" value="Genomic_DNA"/>
</dbReference>
<feature type="compositionally biased region" description="Polar residues" evidence="1">
    <location>
        <begin position="300"/>
        <end position="328"/>
    </location>
</feature>
<dbReference type="PANTHER" id="PTHR46179:SF19">
    <property type="entry name" value="C2H2 FINGER DOMAIN TRANSCRIPTION FACTOR (EUROFUNG)-RELATED"/>
    <property type="match status" value="1"/>
</dbReference>
<dbReference type="PANTHER" id="PTHR46179">
    <property type="entry name" value="ZINC FINGER PROTEIN"/>
    <property type="match status" value="1"/>
</dbReference>
<feature type="domain" description="C2H2-type" evidence="2">
    <location>
        <begin position="461"/>
        <end position="486"/>
    </location>
</feature>
<feature type="compositionally biased region" description="Low complexity" evidence="1">
    <location>
        <begin position="180"/>
        <end position="190"/>
    </location>
</feature>
<dbReference type="InterPro" id="IPR051061">
    <property type="entry name" value="Zinc_finger_trans_reg"/>
</dbReference>
<proteinExistence type="predicted"/>
<feature type="compositionally biased region" description="Basic and acidic residues" evidence="1">
    <location>
        <begin position="217"/>
        <end position="226"/>
    </location>
</feature>
<keyword evidence="4" id="KW-1185">Reference proteome</keyword>
<comment type="caution">
    <text evidence="3">The sequence shown here is derived from an EMBL/GenBank/DDBJ whole genome shotgun (WGS) entry which is preliminary data.</text>
</comment>
<reference evidence="3" key="1">
    <citation type="journal article" date="2023" name="Mol. Plant Microbe Interact.">
        <title>Elucidating the Obligate Nature and Biological Capacity of an Invasive Fungal Corn Pathogen.</title>
        <authorList>
            <person name="MacCready J.S."/>
            <person name="Roggenkamp E.M."/>
            <person name="Gdanetz K."/>
            <person name="Chilvers M.I."/>
        </authorList>
    </citation>
    <scope>NUCLEOTIDE SEQUENCE</scope>
    <source>
        <strain evidence="3">PM02</strain>
    </source>
</reference>
<dbReference type="AlphaFoldDB" id="A0AAD9I459"/>
<feature type="region of interest" description="Disordered" evidence="1">
    <location>
        <begin position="285"/>
        <end position="388"/>
    </location>
</feature>
<evidence type="ECO:0000313" key="3">
    <source>
        <dbReference type="EMBL" id="KAK2070603.1"/>
    </source>
</evidence>
<accession>A0AAD9I459</accession>
<feature type="compositionally biased region" description="Basic and acidic residues" evidence="1">
    <location>
        <begin position="132"/>
        <end position="143"/>
    </location>
</feature>
<dbReference type="Proteomes" id="UP001217918">
    <property type="component" value="Unassembled WGS sequence"/>
</dbReference>
<feature type="domain" description="C2H2-type" evidence="2">
    <location>
        <begin position="427"/>
        <end position="456"/>
    </location>
</feature>
<evidence type="ECO:0000256" key="1">
    <source>
        <dbReference type="SAM" id="MobiDB-lite"/>
    </source>
</evidence>
<dbReference type="GO" id="GO:0006357">
    <property type="term" value="P:regulation of transcription by RNA polymerase II"/>
    <property type="evidence" value="ECO:0007669"/>
    <property type="project" value="TreeGrafter"/>
</dbReference>
<dbReference type="SUPFAM" id="SSF57667">
    <property type="entry name" value="beta-beta-alpha zinc fingers"/>
    <property type="match status" value="1"/>
</dbReference>
<feature type="region of interest" description="Disordered" evidence="1">
    <location>
        <begin position="180"/>
        <end position="263"/>
    </location>
</feature>
<feature type="compositionally biased region" description="Basic and acidic residues" evidence="1">
    <location>
        <begin position="196"/>
        <end position="205"/>
    </location>
</feature>
<dbReference type="InterPro" id="IPR036236">
    <property type="entry name" value="Znf_C2H2_sf"/>
</dbReference>
<feature type="domain" description="C2H2-type" evidence="2">
    <location>
        <begin position="396"/>
        <end position="421"/>
    </location>
</feature>
<dbReference type="Gene3D" id="3.30.160.60">
    <property type="entry name" value="Classic Zinc Finger"/>
    <property type="match status" value="1"/>
</dbReference>
<gene>
    <name evidence="3" type="ORF">P8C59_005085</name>
</gene>
<dbReference type="SMART" id="SM00355">
    <property type="entry name" value="ZnF_C2H2"/>
    <property type="match status" value="3"/>
</dbReference>
<dbReference type="GO" id="GO:0005634">
    <property type="term" value="C:nucleus"/>
    <property type="evidence" value="ECO:0007669"/>
    <property type="project" value="TreeGrafter"/>
</dbReference>
<organism evidence="3 4">
    <name type="scientific">Phyllachora maydis</name>
    <dbReference type="NCBI Taxonomy" id="1825666"/>
    <lineage>
        <taxon>Eukaryota</taxon>
        <taxon>Fungi</taxon>
        <taxon>Dikarya</taxon>
        <taxon>Ascomycota</taxon>
        <taxon>Pezizomycotina</taxon>
        <taxon>Sordariomycetes</taxon>
        <taxon>Sordariomycetidae</taxon>
        <taxon>Phyllachorales</taxon>
        <taxon>Phyllachoraceae</taxon>
        <taxon>Phyllachora</taxon>
    </lineage>
</organism>
<dbReference type="InterPro" id="IPR013087">
    <property type="entry name" value="Znf_C2H2_type"/>
</dbReference>
<sequence length="520" mass="56340">MSTTADSRFGSDDCYDPDDVVPRNSPLLTPLRPVFSHEPSPPASFPVQDVVVGSSPRRGKRRSRGRMKDLRRAQPSPGDVVLLEHLGGGETPEIPQRAGVEALPYDTDDEEMPPRPTSHSPHAPLGDAAPLDLHHDAPLKDTDLALADHGGDVPDPPSKMDGTLQSLAAGALAFATTDPPATAATAATAGPTPPNTEHDVAKERPPVPLQPPTFRDVSYKDADRAHGGAAAPSPFTPASLCSPQEGLPPIVRSPRSEVNGNTPLPSIRVQLADLQYLEHPHAADAWPKTQRHPAAFTHSPPATMSRMGSLSQISQVSQGSPPRSPNDQSLRREPPSPAYPEAPMGLRSPPFHYNRNAFQQSPEAPAPAPAMTPQSDPSGPTPAPPVLDRDHALGIYVCTYPGCHAQPFQTQYLLNSHTNVHSSIRPHYCPVKGCPRSEGGRGFKRKNEMIRHGLVHDSPGYVCPFCPDREHKYPRPDNLQRHVRVHHTDKDKDDPLLREILAQRSDGPSRGRRRRNAQSA</sequence>
<evidence type="ECO:0000313" key="4">
    <source>
        <dbReference type="Proteomes" id="UP001217918"/>
    </source>
</evidence>
<name>A0AAD9I459_9PEZI</name>
<protein>
    <recommendedName>
        <fullName evidence="2">C2H2-type domain-containing protein</fullName>
    </recommendedName>
</protein>
<evidence type="ECO:0000259" key="2">
    <source>
        <dbReference type="SMART" id="SM00355"/>
    </source>
</evidence>